<dbReference type="PANTHER" id="PTHR46796:SF6">
    <property type="entry name" value="ARAC SUBFAMILY"/>
    <property type="match status" value="1"/>
</dbReference>
<dbReference type="Pfam" id="PF12833">
    <property type="entry name" value="HTH_18"/>
    <property type="match status" value="1"/>
</dbReference>
<dbReference type="SUPFAM" id="SSF46689">
    <property type="entry name" value="Homeodomain-like"/>
    <property type="match status" value="1"/>
</dbReference>
<name>A0ABW5ALN1_9BRAD</name>
<organism evidence="5 6">
    <name type="scientific">Rhodoplanes azumiensis</name>
    <dbReference type="NCBI Taxonomy" id="1897628"/>
    <lineage>
        <taxon>Bacteria</taxon>
        <taxon>Pseudomonadati</taxon>
        <taxon>Pseudomonadota</taxon>
        <taxon>Alphaproteobacteria</taxon>
        <taxon>Hyphomicrobiales</taxon>
        <taxon>Nitrobacteraceae</taxon>
        <taxon>Rhodoplanes</taxon>
    </lineage>
</organism>
<keyword evidence="6" id="KW-1185">Reference proteome</keyword>
<proteinExistence type="predicted"/>
<accession>A0ABW5ALN1</accession>
<dbReference type="InterPro" id="IPR050204">
    <property type="entry name" value="AraC_XylS_family_regulators"/>
</dbReference>
<dbReference type="PROSITE" id="PS01124">
    <property type="entry name" value="HTH_ARAC_FAMILY_2"/>
    <property type="match status" value="1"/>
</dbReference>
<dbReference type="InterPro" id="IPR009057">
    <property type="entry name" value="Homeodomain-like_sf"/>
</dbReference>
<evidence type="ECO:0000259" key="4">
    <source>
        <dbReference type="PROSITE" id="PS01124"/>
    </source>
</evidence>
<evidence type="ECO:0000256" key="3">
    <source>
        <dbReference type="ARBA" id="ARBA00023163"/>
    </source>
</evidence>
<evidence type="ECO:0000313" key="6">
    <source>
        <dbReference type="Proteomes" id="UP001597314"/>
    </source>
</evidence>
<sequence>MLKRFPLFSATDVDEHRARAQTIIPEIVRLEQLRPGRFSSTVEAIMLGEIHTGTAIASVGHTADLEVEAVGRRTVRLLIPTTSAISISSGARSREILGGGVAGLLPSNPLRLRYTPGHHLVLRIDRDKLDLALQAMDCDAEVDRILDAVFFEPRLPGLQDFAEHLRRLIATIDDKPARVLDQAMFRRAHEQNLVLRLADILALVRERGSTTVGRNSAALRRAVEYIRAYAERHVDLVAMARHAGLSLRSLQILFRANHDCTIVQFVRRHRLMLARERLERGEPETTVAEIARRSGFTHLGHFTAAYKEAFGEQPRQTLQRARRKPDP</sequence>
<keyword evidence="3" id="KW-0804">Transcription</keyword>
<reference evidence="6" key="1">
    <citation type="journal article" date="2019" name="Int. J. Syst. Evol. Microbiol.">
        <title>The Global Catalogue of Microorganisms (GCM) 10K type strain sequencing project: providing services to taxonomists for standard genome sequencing and annotation.</title>
        <authorList>
            <consortium name="The Broad Institute Genomics Platform"/>
            <consortium name="The Broad Institute Genome Sequencing Center for Infectious Disease"/>
            <person name="Wu L."/>
            <person name="Ma J."/>
        </authorList>
    </citation>
    <scope>NUCLEOTIDE SEQUENCE [LARGE SCALE GENOMIC DNA]</scope>
    <source>
        <strain evidence="6">CGMCC 1.6774</strain>
    </source>
</reference>
<dbReference type="PANTHER" id="PTHR46796">
    <property type="entry name" value="HTH-TYPE TRANSCRIPTIONAL ACTIVATOR RHAS-RELATED"/>
    <property type="match status" value="1"/>
</dbReference>
<feature type="domain" description="HTH araC/xylS-type" evidence="4">
    <location>
        <begin position="220"/>
        <end position="320"/>
    </location>
</feature>
<dbReference type="SMART" id="SM00342">
    <property type="entry name" value="HTH_ARAC"/>
    <property type="match status" value="1"/>
</dbReference>
<comment type="caution">
    <text evidence="5">The sequence shown here is derived from an EMBL/GenBank/DDBJ whole genome shotgun (WGS) entry which is preliminary data.</text>
</comment>
<dbReference type="Gene3D" id="1.10.10.60">
    <property type="entry name" value="Homeodomain-like"/>
    <property type="match status" value="1"/>
</dbReference>
<evidence type="ECO:0000256" key="1">
    <source>
        <dbReference type="ARBA" id="ARBA00023015"/>
    </source>
</evidence>
<dbReference type="EMBL" id="JBHUIW010000011">
    <property type="protein sequence ID" value="MFD2182809.1"/>
    <property type="molecule type" value="Genomic_DNA"/>
</dbReference>
<dbReference type="Proteomes" id="UP001597314">
    <property type="component" value="Unassembled WGS sequence"/>
</dbReference>
<dbReference type="InterPro" id="IPR018060">
    <property type="entry name" value="HTH_AraC"/>
</dbReference>
<dbReference type="RefSeq" id="WP_378477980.1">
    <property type="nucleotide sequence ID" value="NZ_JBHUIW010000011.1"/>
</dbReference>
<protein>
    <submittedName>
        <fullName evidence="5">Helix-turn-helix domain-containing protein</fullName>
    </submittedName>
</protein>
<evidence type="ECO:0000256" key="2">
    <source>
        <dbReference type="ARBA" id="ARBA00023125"/>
    </source>
</evidence>
<keyword evidence="2" id="KW-0238">DNA-binding</keyword>
<evidence type="ECO:0000313" key="5">
    <source>
        <dbReference type="EMBL" id="MFD2182809.1"/>
    </source>
</evidence>
<gene>
    <name evidence="5" type="ORF">ACFSOX_11650</name>
</gene>
<keyword evidence="1" id="KW-0805">Transcription regulation</keyword>